<protein>
    <submittedName>
        <fullName evidence="2">Uncharacterized protein</fullName>
    </submittedName>
</protein>
<evidence type="ECO:0000256" key="1">
    <source>
        <dbReference type="SAM" id="MobiDB-lite"/>
    </source>
</evidence>
<dbReference type="AlphaFoldDB" id="A0A317XC64"/>
<dbReference type="Proteomes" id="UP000246702">
    <property type="component" value="Unassembled WGS sequence"/>
</dbReference>
<name>A0A317XC64_9EURO</name>
<evidence type="ECO:0000313" key="2">
    <source>
        <dbReference type="EMBL" id="PWY95691.1"/>
    </source>
</evidence>
<sequence length="265" mass="30402">MAFSFLFLNHRFDRFRISPLHHILLWTGSESNLDQIPRTHKHSINRGISPMTMPTSVKRMSPPAWAYSEQRPGLTDPSEFWRAIEPEIDKQGFRAVSNAIYVVGGYQPAMWTGACDRPSSSWYGVPCTNDKRIYIQIRPYQSLFGNLYSVPTSLGPRHKGIPGYSQRHLSTSLLTTSIVGSTYSVIGRTYRYGVSRIRQPNDRSQRLHPPKSQGRITPTGIPRDARYLIKRLHPRRLQRDRPGWTEVGGRRNRDYRIDHEGATGV</sequence>
<organism evidence="2 3">
    <name type="scientific">Aspergillus sclerotioniger CBS 115572</name>
    <dbReference type="NCBI Taxonomy" id="1450535"/>
    <lineage>
        <taxon>Eukaryota</taxon>
        <taxon>Fungi</taxon>
        <taxon>Dikarya</taxon>
        <taxon>Ascomycota</taxon>
        <taxon>Pezizomycotina</taxon>
        <taxon>Eurotiomycetes</taxon>
        <taxon>Eurotiomycetidae</taxon>
        <taxon>Eurotiales</taxon>
        <taxon>Aspergillaceae</taxon>
        <taxon>Aspergillus</taxon>
        <taxon>Aspergillus subgen. Circumdati</taxon>
    </lineage>
</organism>
<dbReference type="RefSeq" id="XP_025472452.1">
    <property type="nucleotide sequence ID" value="XM_025605669.1"/>
</dbReference>
<feature type="region of interest" description="Disordered" evidence="1">
    <location>
        <begin position="197"/>
        <end position="220"/>
    </location>
</feature>
<reference evidence="2 3" key="1">
    <citation type="submission" date="2016-12" db="EMBL/GenBank/DDBJ databases">
        <title>The genomes of Aspergillus section Nigri reveals drivers in fungal speciation.</title>
        <authorList>
            <consortium name="DOE Joint Genome Institute"/>
            <person name="Vesth T.C."/>
            <person name="Nybo J."/>
            <person name="Theobald S."/>
            <person name="Brandl J."/>
            <person name="Frisvad J.C."/>
            <person name="Nielsen K.F."/>
            <person name="Lyhne E.K."/>
            <person name="Kogle M.E."/>
            <person name="Kuo A."/>
            <person name="Riley R."/>
            <person name="Clum A."/>
            <person name="Nolan M."/>
            <person name="Lipzen A."/>
            <person name="Salamov A."/>
            <person name="Henrissat B."/>
            <person name="Wiebenga A."/>
            <person name="De Vries R.P."/>
            <person name="Grigoriev I.V."/>
            <person name="Mortensen U.H."/>
            <person name="Andersen M.R."/>
            <person name="Baker S.E."/>
        </authorList>
    </citation>
    <scope>NUCLEOTIDE SEQUENCE [LARGE SCALE GENOMIC DNA]</scope>
    <source>
        <strain evidence="2 3">CBS 115572</strain>
    </source>
</reference>
<comment type="caution">
    <text evidence="2">The sequence shown here is derived from an EMBL/GenBank/DDBJ whole genome shotgun (WGS) entry which is preliminary data.</text>
</comment>
<dbReference type="EMBL" id="MSFK01000002">
    <property type="protein sequence ID" value="PWY95691.1"/>
    <property type="molecule type" value="Genomic_DNA"/>
</dbReference>
<keyword evidence="3" id="KW-1185">Reference proteome</keyword>
<accession>A0A317XC64</accession>
<gene>
    <name evidence="2" type="ORF">BO94DRAFT_133702</name>
</gene>
<dbReference type="GeneID" id="37107812"/>
<proteinExistence type="predicted"/>
<evidence type="ECO:0000313" key="3">
    <source>
        <dbReference type="Proteomes" id="UP000246702"/>
    </source>
</evidence>